<protein>
    <submittedName>
        <fullName evidence="1">Pimeloyl-ACP methyl ester carboxylesterase</fullName>
    </submittedName>
</protein>
<dbReference type="Pfam" id="PF02450">
    <property type="entry name" value="LCAT"/>
    <property type="match status" value="1"/>
</dbReference>
<dbReference type="SUPFAM" id="SSF53474">
    <property type="entry name" value="alpha/beta-Hydrolases"/>
    <property type="match status" value="1"/>
</dbReference>
<dbReference type="InterPro" id="IPR029058">
    <property type="entry name" value="AB_hydrolase_fold"/>
</dbReference>
<dbReference type="Proteomes" id="UP001314796">
    <property type="component" value="Unassembled WGS sequence"/>
</dbReference>
<dbReference type="Gene3D" id="3.40.50.1820">
    <property type="entry name" value="alpha/beta hydrolase"/>
    <property type="match status" value="1"/>
</dbReference>
<accession>A0ABS2NNL7</accession>
<evidence type="ECO:0000313" key="1">
    <source>
        <dbReference type="EMBL" id="MBM7614417.1"/>
    </source>
</evidence>
<name>A0ABS2NNL7_9FIRM</name>
<dbReference type="EMBL" id="JAFBEE010000004">
    <property type="protein sequence ID" value="MBM7614417.1"/>
    <property type="molecule type" value="Genomic_DNA"/>
</dbReference>
<keyword evidence="2" id="KW-1185">Reference proteome</keyword>
<proteinExistence type="predicted"/>
<dbReference type="PANTHER" id="PTHR11440">
    <property type="entry name" value="LECITHIN-CHOLESTEROL ACYLTRANSFERASE-RELATED"/>
    <property type="match status" value="1"/>
</dbReference>
<sequence>MERPSKNPIIFLPGLMGSIGGEMIPGLKDWSFGVASTVYDPLIEGLEEMGYRKDQNLFICYYDWRKNTEEIMENFLLPMMQTVKTKYPNQSVDIIGHSMGGVVARQYVQGKYYHWDVEKLIMLGTPNKGSLDAYYLWSTGQLAPSRRKSFLKIIYRGYIWLLTKILNIPMGVKDLKKLHENFQGLLDLIPTYDYGDFLWVEDAPNKWVKIPRRNIKYKNKRLDYLNRDLQLLKNRVKEIKCFVGTGYETNKELILDRKALLMQRKELIRDVRATLEGDNTVTVKSASIEGVENIIMPTTHRGIVKECIGSIAQIYGVELEARSTSTEEEHDETLHIIFKGEVDLTLDLNGKTLMTYSKKTVNSFLSHYREEFVGEYVWLVMKNVPNGNYSLKLNNGTKQGLKMLVMATTVEEEYSSGVGSTKSQEIMRFTL</sequence>
<evidence type="ECO:0000313" key="2">
    <source>
        <dbReference type="Proteomes" id="UP001314796"/>
    </source>
</evidence>
<reference evidence="1 2" key="1">
    <citation type="submission" date="2021-01" db="EMBL/GenBank/DDBJ databases">
        <title>Genomic Encyclopedia of Type Strains, Phase IV (KMG-IV): sequencing the most valuable type-strain genomes for metagenomic binning, comparative biology and taxonomic classification.</title>
        <authorList>
            <person name="Goeker M."/>
        </authorList>
    </citation>
    <scope>NUCLEOTIDE SEQUENCE [LARGE SCALE GENOMIC DNA]</scope>
    <source>
        <strain evidence="1 2">DSM 25890</strain>
    </source>
</reference>
<dbReference type="InterPro" id="IPR003386">
    <property type="entry name" value="LACT/PDAT_acylTrfase"/>
</dbReference>
<dbReference type="RefSeq" id="WP_204400684.1">
    <property type="nucleotide sequence ID" value="NZ_JAFBEE010000004.1"/>
</dbReference>
<gene>
    <name evidence="1" type="ORF">JOC73_000928</name>
</gene>
<comment type="caution">
    <text evidence="1">The sequence shown here is derived from an EMBL/GenBank/DDBJ whole genome shotgun (WGS) entry which is preliminary data.</text>
</comment>
<organism evidence="1 2">
    <name type="scientific">Alkaliphilus hydrothermalis</name>
    <dbReference type="NCBI Taxonomy" id="1482730"/>
    <lineage>
        <taxon>Bacteria</taxon>
        <taxon>Bacillati</taxon>
        <taxon>Bacillota</taxon>
        <taxon>Clostridia</taxon>
        <taxon>Peptostreptococcales</taxon>
        <taxon>Natronincolaceae</taxon>
        <taxon>Alkaliphilus</taxon>
    </lineage>
</organism>